<dbReference type="GO" id="GO:0015254">
    <property type="term" value="F:glycerol channel activity"/>
    <property type="evidence" value="ECO:0007669"/>
    <property type="project" value="TreeGrafter"/>
</dbReference>
<evidence type="ECO:0000256" key="7">
    <source>
        <dbReference type="RuleBase" id="RU000477"/>
    </source>
</evidence>
<evidence type="ECO:0000313" key="8">
    <source>
        <dbReference type="EMBL" id="VDN09915.1"/>
    </source>
</evidence>
<protein>
    <recommendedName>
        <fullName evidence="10">Aquaporin</fullName>
    </recommendedName>
</protein>
<sequence length="275" mass="30119">MLVFLRPSSVARPPLLPRTQFPQQKDAGTQTDAVAEKVDPVNQSERQSIVTRTWRILRIWLAELLGTGLLSFVCVRTKTHAAITGDLPSALMGPLALIMGTWLSGPVSGGHVNPAVTLTMTLCRTLSPMYLPLYWSSQLAGACAGTALAFAMNETSMSRLGNHTVEFGNADKTQIISELSASTMFLLNVLSGGDNKRPDSWMADAFTNQFHPYASYVFLKSGLAGEGYFNVTFYRGPLCPHLGIFTPPASFGAKFLTRRHVTHRVALWFENELLP</sequence>
<dbReference type="PRINTS" id="PR00783">
    <property type="entry name" value="MINTRINSICP"/>
</dbReference>
<accession>A0A3P7KXQ6</accession>
<dbReference type="GO" id="GO:0015250">
    <property type="term" value="F:water channel activity"/>
    <property type="evidence" value="ECO:0007669"/>
    <property type="project" value="TreeGrafter"/>
</dbReference>
<dbReference type="InterPro" id="IPR000425">
    <property type="entry name" value="MIP"/>
</dbReference>
<keyword evidence="5" id="KW-1133">Transmembrane helix</keyword>
<comment type="subcellular location">
    <subcellularLocation>
        <location evidence="1">Membrane</location>
        <topology evidence="1">Multi-pass membrane protein</topology>
    </subcellularLocation>
</comment>
<dbReference type="Pfam" id="PF00230">
    <property type="entry name" value="MIP"/>
    <property type="match status" value="1"/>
</dbReference>
<keyword evidence="6" id="KW-0472">Membrane</keyword>
<dbReference type="SUPFAM" id="SSF81338">
    <property type="entry name" value="Aquaporin-like"/>
    <property type="match status" value="1"/>
</dbReference>
<keyword evidence="4 7" id="KW-0812">Transmembrane</keyword>
<evidence type="ECO:0000256" key="5">
    <source>
        <dbReference type="ARBA" id="ARBA00022989"/>
    </source>
</evidence>
<dbReference type="AlphaFoldDB" id="A0A3P7KXQ6"/>
<proteinExistence type="inferred from homology"/>
<gene>
    <name evidence="8" type="ORF">DILT_LOCUS5746</name>
</gene>
<dbReference type="OrthoDB" id="3222at2759"/>
<dbReference type="EMBL" id="UYRU01048055">
    <property type="protein sequence ID" value="VDN09915.1"/>
    <property type="molecule type" value="Genomic_DNA"/>
</dbReference>
<keyword evidence="3 7" id="KW-0813">Transport</keyword>
<evidence type="ECO:0000256" key="4">
    <source>
        <dbReference type="ARBA" id="ARBA00022692"/>
    </source>
</evidence>
<evidence type="ECO:0000256" key="2">
    <source>
        <dbReference type="ARBA" id="ARBA00006175"/>
    </source>
</evidence>
<dbReference type="Proteomes" id="UP000281553">
    <property type="component" value="Unassembled WGS sequence"/>
</dbReference>
<keyword evidence="9" id="KW-1185">Reference proteome</keyword>
<dbReference type="PROSITE" id="PS00221">
    <property type="entry name" value="MIP"/>
    <property type="match status" value="1"/>
</dbReference>
<evidence type="ECO:0000256" key="3">
    <source>
        <dbReference type="ARBA" id="ARBA00022448"/>
    </source>
</evidence>
<dbReference type="PANTHER" id="PTHR43829:SF9">
    <property type="entry name" value="AQUAPORIN-9"/>
    <property type="match status" value="1"/>
</dbReference>
<name>A0A3P7KXQ6_DIBLA</name>
<reference evidence="8 9" key="1">
    <citation type="submission" date="2018-11" db="EMBL/GenBank/DDBJ databases">
        <authorList>
            <consortium name="Pathogen Informatics"/>
        </authorList>
    </citation>
    <scope>NUCLEOTIDE SEQUENCE [LARGE SCALE GENOMIC DNA]</scope>
</reference>
<dbReference type="GO" id="GO:0005886">
    <property type="term" value="C:plasma membrane"/>
    <property type="evidence" value="ECO:0007669"/>
    <property type="project" value="TreeGrafter"/>
</dbReference>
<evidence type="ECO:0000256" key="6">
    <source>
        <dbReference type="ARBA" id="ARBA00023136"/>
    </source>
</evidence>
<dbReference type="InterPro" id="IPR022357">
    <property type="entry name" value="MIP_CS"/>
</dbReference>
<evidence type="ECO:0008006" key="10">
    <source>
        <dbReference type="Google" id="ProtNLM"/>
    </source>
</evidence>
<dbReference type="PANTHER" id="PTHR43829">
    <property type="entry name" value="AQUAPORIN OR AQUAGLYCEROPORIN RELATED"/>
    <property type="match status" value="1"/>
</dbReference>
<evidence type="ECO:0000256" key="1">
    <source>
        <dbReference type="ARBA" id="ARBA00004141"/>
    </source>
</evidence>
<dbReference type="InterPro" id="IPR023271">
    <property type="entry name" value="Aquaporin-like"/>
</dbReference>
<evidence type="ECO:0000313" key="9">
    <source>
        <dbReference type="Proteomes" id="UP000281553"/>
    </source>
</evidence>
<organism evidence="8 9">
    <name type="scientific">Dibothriocephalus latus</name>
    <name type="common">Fish tapeworm</name>
    <name type="synonym">Diphyllobothrium latum</name>
    <dbReference type="NCBI Taxonomy" id="60516"/>
    <lineage>
        <taxon>Eukaryota</taxon>
        <taxon>Metazoa</taxon>
        <taxon>Spiralia</taxon>
        <taxon>Lophotrochozoa</taxon>
        <taxon>Platyhelminthes</taxon>
        <taxon>Cestoda</taxon>
        <taxon>Eucestoda</taxon>
        <taxon>Diphyllobothriidea</taxon>
        <taxon>Diphyllobothriidae</taxon>
        <taxon>Dibothriocephalus</taxon>
    </lineage>
</organism>
<dbReference type="Gene3D" id="1.20.1080.10">
    <property type="entry name" value="Glycerol uptake facilitator protein"/>
    <property type="match status" value="1"/>
</dbReference>
<comment type="similarity">
    <text evidence="2 7">Belongs to the MIP/aquaporin (TC 1.A.8) family.</text>
</comment>
<dbReference type="InterPro" id="IPR050363">
    <property type="entry name" value="MIP/Aquaporin"/>
</dbReference>